<dbReference type="RefSeq" id="WP_182043816.1">
    <property type="nucleotide sequence ID" value="NZ_JACDZE010000003.1"/>
</dbReference>
<organism evidence="1 2">
    <name type="scientific">Moheibacter lacus</name>
    <dbReference type="NCBI Taxonomy" id="2745851"/>
    <lineage>
        <taxon>Bacteria</taxon>
        <taxon>Pseudomonadati</taxon>
        <taxon>Bacteroidota</taxon>
        <taxon>Flavobacteriia</taxon>
        <taxon>Flavobacteriales</taxon>
        <taxon>Weeksellaceae</taxon>
        <taxon>Moheibacter</taxon>
    </lineage>
</organism>
<gene>
    <name evidence="1" type="ORF">HU137_10565</name>
</gene>
<proteinExistence type="predicted"/>
<reference evidence="1 2" key="1">
    <citation type="submission" date="2020-07" db="EMBL/GenBank/DDBJ databases">
        <title>Moheibacter lacus sp. nov., a member of the family Flavobacteriaceae isolated from freshwater lake sediment.</title>
        <authorList>
            <person name="Liu Y."/>
        </authorList>
    </citation>
    <scope>NUCLEOTIDE SEQUENCE [LARGE SCALE GENOMIC DNA]</scope>
    <source>
        <strain evidence="1 2">BDHS18</strain>
    </source>
</reference>
<protein>
    <submittedName>
        <fullName evidence="1">Uncharacterized protein</fullName>
    </submittedName>
</protein>
<sequence length="148" mass="17420">MNDDFNIINSSKYLFLTDIYEPFENCLQLEVTIPYVSDEVKTIINNIDFGQLGEIKYNEISPRYKIIFDNYISYSVINESYDIGESDKFLFEGRLFKVFQESDFLEYLSCVTYATPLNNYHLKHYQLVTLNHIVNIASINQPLIEKIN</sequence>
<accession>A0A838ZTB1</accession>
<dbReference type="EMBL" id="JACDZE010000003">
    <property type="protein sequence ID" value="MBA5630216.1"/>
    <property type="molecule type" value="Genomic_DNA"/>
</dbReference>
<dbReference type="AlphaFoldDB" id="A0A838ZTB1"/>
<dbReference type="Proteomes" id="UP000552241">
    <property type="component" value="Unassembled WGS sequence"/>
</dbReference>
<comment type="caution">
    <text evidence="1">The sequence shown here is derived from an EMBL/GenBank/DDBJ whole genome shotgun (WGS) entry which is preliminary data.</text>
</comment>
<evidence type="ECO:0000313" key="2">
    <source>
        <dbReference type="Proteomes" id="UP000552241"/>
    </source>
</evidence>
<evidence type="ECO:0000313" key="1">
    <source>
        <dbReference type="EMBL" id="MBA5630216.1"/>
    </source>
</evidence>
<name>A0A838ZTB1_9FLAO</name>
<keyword evidence="2" id="KW-1185">Reference proteome</keyword>